<feature type="chain" id="PRO_5046757202" description="NarX-like N-terminal domain-containing protein" evidence="5">
    <location>
        <begin position="24"/>
        <end position="289"/>
    </location>
</feature>
<evidence type="ECO:0000256" key="4">
    <source>
        <dbReference type="ARBA" id="ARBA00023136"/>
    </source>
</evidence>
<dbReference type="Proteomes" id="UP000720344">
    <property type="component" value="Unassembled WGS sequence"/>
</dbReference>
<evidence type="ECO:0000256" key="5">
    <source>
        <dbReference type="SAM" id="SignalP"/>
    </source>
</evidence>
<dbReference type="RefSeq" id="WP_167680930.1">
    <property type="nucleotide sequence ID" value="NZ_JAATWB010000002.1"/>
</dbReference>
<dbReference type="Pfam" id="PF13675">
    <property type="entry name" value="PilJ"/>
    <property type="match status" value="1"/>
</dbReference>
<keyword evidence="5" id="KW-0732">Signal</keyword>
<comment type="caution">
    <text evidence="7">The sequence shown here is derived from an EMBL/GenBank/DDBJ whole genome shotgun (WGS) entry which is preliminary data.</text>
</comment>
<dbReference type="InterPro" id="IPR029095">
    <property type="entry name" value="NarX-like_N"/>
</dbReference>
<reference evidence="8" key="1">
    <citation type="submission" date="2020-03" db="EMBL/GenBank/DDBJ databases">
        <title>Whole-genome sequence of the purple nonsulfur bacterium Rhodocyclus tenuis DSM112.</title>
        <authorList>
            <person name="Kyndt J.A."/>
            <person name="Meyer T.E."/>
        </authorList>
    </citation>
    <scope>NUCLEOTIDE SEQUENCE [LARGE SCALE GENOMIC DNA]</scope>
    <source>
        <strain evidence="8">DSM 112</strain>
    </source>
</reference>
<feature type="domain" description="NarX-like N-terminal" evidence="6">
    <location>
        <begin position="58"/>
        <end position="129"/>
    </location>
</feature>
<evidence type="ECO:0000259" key="6">
    <source>
        <dbReference type="Pfam" id="PF13675"/>
    </source>
</evidence>
<organism evidence="7 8">
    <name type="scientific">Rhodocyclus gracilis</name>
    <dbReference type="NCBI Taxonomy" id="2929842"/>
    <lineage>
        <taxon>Bacteria</taxon>
        <taxon>Pseudomonadati</taxon>
        <taxon>Pseudomonadota</taxon>
        <taxon>Betaproteobacteria</taxon>
        <taxon>Rhodocyclales</taxon>
        <taxon>Rhodocyclaceae</taxon>
        <taxon>Rhodocyclus</taxon>
    </lineage>
</organism>
<evidence type="ECO:0000256" key="2">
    <source>
        <dbReference type="ARBA" id="ARBA00022692"/>
    </source>
</evidence>
<evidence type="ECO:0000313" key="8">
    <source>
        <dbReference type="Proteomes" id="UP000720344"/>
    </source>
</evidence>
<evidence type="ECO:0000256" key="1">
    <source>
        <dbReference type="ARBA" id="ARBA00004141"/>
    </source>
</evidence>
<accession>A0ABX0WIK6</accession>
<evidence type="ECO:0000313" key="7">
    <source>
        <dbReference type="EMBL" id="NJA88399.1"/>
    </source>
</evidence>
<evidence type="ECO:0000256" key="3">
    <source>
        <dbReference type="ARBA" id="ARBA00022989"/>
    </source>
</evidence>
<feature type="signal peptide" evidence="5">
    <location>
        <begin position="1"/>
        <end position="23"/>
    </location>
</feature>
<comment type="subcellular location">
    <subcellularLocation>
        <location evidence="1">Membrane</location>
        <topology evidence="1">Multi-pass membrane protein</topology>
    </subcellularLocation>
</comment>
<keyword evidence="3" id="KW-1133">Transmembrane helix</keyword>
<keyword evidence="4" id="KW-0472">Membrane</keyword>
<sequence length="289" mass="31277">MGRIVLTMLALGTATLGVHSAAAAQLAPASAAYGAGSPAAVSASLRAESEGGIDLFCAGRLRLQAQRVAKLYLQIGLGINAEPARRQLAQAIRQSDTDLAELLRRLRDPVAQKTLTRVDSQWSELKAALALPWSPAAIQRINALAETQSITAGRLALEIEEGVDAPVARLLDLTLRQSMLAQRLARIYLFALTGDNSRGRRVDAEQTRKEFTAAFEELTSAHENTEPTREALDLVKVQWVFFDQAVSDMARGERSNPVHVATTSERILESLNEVATQFAASARAPARRE</sequence>
<keyword evidence="2" id="KW-0812">Transmembrane</keyword>
<gene>
    <name evidence="7" type="ORF">HCX48_04070</name>
</gene>
<proteinExistence type="predicted"/>
<keyword evidence="8" id="KW-1185">Reference proteome</keyword>
<name>A0ABX0WIK6_9RHOO</name>
<protein>
    <recommendedName>
        <fullName evidence="6">NarX-like N-terminal domain-containing protein</fullName>
    </recommendedName>
</protein>
<dbReference type="EMBL" id="JAATWB010000002">
    <property type="protein sequence ID" value="NJA88399.1"/>
    <property type="molecule type" value="Genomic_DNA"/>
</dbReference>